<dbReference type="PROSITE" id="PS00649">
    <property type="entry name" value="G_PROTEIN_RECEP_F2_1"/>
    <property type="match status" value="1"/>
</dbReference>
<keyword evidence="3" id="KW-1003">Cell membrane</keyword>
<dbReference type="GO" id="GO:0005886">
    <property type="term" value="C:plasma membrane"/>
    <property type="evidence" value="ECO:0007669"/>
    <property type="project" value="UniProtKB-SubCell"/>
</dbReference>
<keyword evidence="4 12" id="KW-0812">Transmembrane</keyword>
<evidence type="ECO:0000256" key="2">
    <source>
        <dbReference type="ARBA" id="ARBA00005314"/>
    </source>
</evidence>
<evidence type="ECO:0000256" key="12">
    <source>
        <dbReference type="SAM" id="Phobius"/>
    </source>
</evidence>
<keyword evidence="7 12" id="KW-0472">Membrane</keyword>
<accession>A0A9Q0MCA4</accession>
<evidence type="ECO:0000256" key="1">
    <source>
        <dbReference type="ARBA" id="ARBA00004651"/>
    </source>
</evidence>
<dbReference type="Gene3D" id="4.10.1240.10">
    <property type="entry name" value="GPCR, family 2, extracellular hormone receptor domain"/>
    <property type="match status" value="2"/>
</dbReference>
<dbReference type="Pfam" id="PF02793">
    <property type="entry name" value="HRM"/>
    <property type="match status" value="1"/>
</dbReference>
<organism evidence="15 16">
    <name type="scientific">Blomia tropicalis</name>
    <name type="common">Mite</name>
    <dbReference type="NCBI Taxonomy" id="40697"/>
    <lineage>
        <taxon>Eukaryota</taxon>
        <taxon>Metazoa</taxon>
        <taxon>Ecdysozoa</taxon>
        <taxon>Arthropoda</taxon>
        <taxon>Chelicerata</taxon>
        <taxon>Arachnida</taxon>
        <taxon>Acari</taxon>
        <taxon>Acariformes</taxon>
        <taxon>Sarcoptiformes</taxon>
        <taxon>Astigmata</taxon>
        <taxon>Glycyphagoidea</taxon>
        <taxon>Echimyopodidae</taxon>
        <taxon>Blomia</taxon>
    </lineage>
</organism>
<keyword evidence="16" id="KW-1185">Reference proteome</keyword>
<protein>
    <submittedName>
        <fullName evidence="15">Uncharacterized protein</fullName>
    </submittedName>
</protein>
<evidence type="ECO:0000259" key="14">
    <source>
        <dbReference type="PROSITE" id="PS50261"/>
    </source>
</evidence>
<feature type="transmembrane region" description="Helical" evidence="12">
    <location>
        <begin position="345"/>
        <end position="368"/>
    </location>
</feature>
<dbReference type="InterPro" id="IPR036445">
    <property type="entry name" value="GPCR_2_extracell_dom_sf"/>
</dbReference>
<name>A0A9Q0MCA4_BLOTA</name>
<keyword evidence="6" id="KW-0297">G-protein coupled receptor</keyword>
<feature type="region of interest" description="Disordered" evidence="11">
    <location>
        <begin position="689"/>
        <end position="711"/>
    </location>
</feature>
<dbReference type="InterPro" id="IPR050332">
    <property type="entry name" value="GPCR_2"/>
</dbReference>
<dbReference type="PROSITE" id="PS50261">
    <property type="entry name" value="G_PROTEIN_RECEP_F2_4"/>
    <property type="match status" value="1"/>
</dbReference>
<comment type="caution">
    <text evidence="15">The sequence shown here is derived from an EMBL/GenBank/DDBJ whole genome shotgun (WGS) entry which is preliminary data.</text>
</comment>
<dbReference type="Pfam" id="PF00002">
    <property type="entry name" value="7tm_2"/>
    <property type="match status" value="1"/>
</dbReference>
<feature type="transmembrane region" description="Helical" evidence="12">
    <location>
        <begin position="453"/>
        <end position="472"/>
    </location>
</feature>
<comment type="subcellular location">
    <subcellularLocation>
        <location evidence="1">Cell membrane</location>
        <topology evidence="1">Multi-pass membrane protein</topology>
    </subcellularLocation>
</comment>
<evidence type="ECO:0000256" key="10">
    <source>
        <dbReference type="ARBA" id="ARBA00023224"/>
    </source>
</evidence>
<feature type="transmembrane region" description="Helical" evidence="12">
    <location>
        <begin position="533"/>
        <end position="550"/>
    </location>
</feature>
<dbReference type="PRINTS" id="PR00249">
    <property type="entry name" value="GPCRSECRETIN"/>
</dbReference>
<dbReference type="Proteomes" id="UP001142055">
    <property type="component" value="Chromosome 1"/>
</dbReference>
<gene>
    <name evidence="15" type="ORF">RDWZM_001609</name>
</gene>
<keyword evidence="9" id="KW-0325">Glycoprotein</keyword>
<evidence type="ECO:0000256" key="7">
    <source>
        <dbReference type="ARBA" id="ARBA00023136"/>
    </source>
</evidence>
<dbReference type="AlphaFoldDB" id="A0A9Q0MCA4"/>
<evidence type="ECO:0000313" key="15">
    <source>
        <dbReference type="EMBL" id="KAJ6223064.1"/>
    </source>
</evidence>
<proteinExistence type="inferred from homology"/>
<feature type="domain" description="G-protein coupled receptors family 2 profile 1" evidence="13">
    <location>
        <begin position="90"/>
        <end position="210"/>
    </location>
</feature>
<evidence type="ECO:0000256" key="8">
    <source>
        <dbReference type="ARBA" id="ARBA00023170"/>
    </source>
</evidence>
<evidence type="ECO:0000259" key="13">
    <source>
        <dbReference type="PROSITE" id="PS50227"/>
    </source>
</evidence>
<sequence>MGGYYMKPHQFFNRYFACRFTLKSSIDDVTIDNSHLLLNENNFIDQRNGTLNNRTFTTTTTTAPVSSVSQPLYRHSKRQSRRNKKLKLQCPIDCDGVTRWPETAANSVHYISCMDVRRSVQQIPSTVINYNDVELGMMTQDETISSSSISSIDQTNSEDWTKLDSGERITPIENYMYNEKKLALANASRRCTIDGKWEIQADYTKCGFESAQLFVLSKHQLEKIYDIREKMVNSKFTKLKEAETSFMNCVDTVLSQPPSRLPEPFCERTFDGWTCFNDTPATHVVYFRCPSFVYGFNPQNDAHKTCNNNGKWKVHNETLVPWTNYTSCVDMPDLQFRNLIIKIHIFAYGISLLALLISIAIFFSFKTLSSQTRIRIHKNFFVSFIMNNFMWIIWYFAITDQNILFENGLYCQAVHILLHYFLLCNYFWMFCEGLYLHTILVVAFVSEEKILKWFYLIGWGTPVLIASAYAFFRGNSLDTLNCWVDDSIYSWILKVPVLLSFVLNIIFLVNIIRVLVTKLQAVNSADTHQTRKAVRATLILIPLLGLHFILTPFRPEDRSQFAQIYEIFSALVSSLQGCCVAMLFCFFNGEVLAQIRKRWTQFLLVHGYGSSNHRMSYGGTTVSLFLSPGSKSSVNESSNNNHSISNSVSNENRWSNHNDSLSSVIRSDVCGDENEDDDIDGQPITISMKLVNNNNNNDDNHHNQKDSSGNVTCDYIPLKTINE</sequence>
<keyword evidence="10" id="KW-0807">Transducer</keyword>
<dbReference type="InterPro" id="IPR017983">
    <property type="entry name" value="GPCR_2_secretin-like_CS"/>
</dbReference>
<dbReference type="CDD" id="cd15260">
    <property type="entry name" value="7tmB1_NPR_B4_insect-like"/>
    <property type="match status" value="1"/>
</dbReference>
<feature type="region of interest" description="Disordered" evidence="11">
    <location>
        <begin position="633"/>
        <end position="652"/>
    </location>
</feature>
<evidence type="ECO:0000256" key="6">
    <source>
        <dbReference type="ARBA" id="ARBA00023040"/>
    </source>
</evidence>
<dbReference type="PANTHER" id="PTHR45620">
    <property type="entry name" value="PDF RECEPTOR-LIKE PROTEIN-RELATED"/>
    <property type="match status" value="1"/>
</dbReference>
<evidence type="ECO:0000313" key="16">
    <source>
        <dbReference type="Proteomes" id="UP001142055"/>
    </source>
</evidence>
<dbReference type="EMBL" id="JAPWDV010000001">
    <property type="protein sequence ID" value="KAJ6223064.1"/>
    <property type="molecule type" value="Genomic_DNA"/>
</dbReference>
<feature type="transmembrane region" description="Helical" evidence="12">
    <location>
        <begin position="492"/>
        <end position="512"/>
    </location>
</feature>
<dbReference type="InterPro" id="IPR000832">
    <property type="entry name" value="GPCR_2_secretin-like"/>
</dbReference>
<reference evidence="15" key="1">
    <citation type="submission" date="2022-12" db="EMBL/GenBank/DDBJ databases">
        <title>Genome assemblies of Blomia tropicalis.</title>
        <authorList>
            <person name="Cui Y."/>
        </authorList>
    </citation>
    <scope>NUCLEOTIDE SEQUENCE</scope>
    <source>
        <tissue evidence="15">Adult mites</tissue>
    </source>
</reference>
<comment type="similarity">
    <text evidence="2">Belongs to the G-protein coupled receptor 2 family.</text>
</comment>
<keyword evidence="5 12" id="KW-1133">Transmembrane helix</keyword>
<feature type="transmembrane region" description="Helical" evidence="12">
    <location>
        <begin position="380"/>
        <end position="398"/>
    </location>
</feature>
<dbReference type="SUPFAM" id="SSF111418">
    <property type="entry name" value="Hormone receptor domain"/>
    <property type="match status" value="2"/>
</dbReference>
<dbReference type="SMART" id="SM00008">
    <property type="entry name" value="HormR"/>
    <property type="match status" value="2"/>
</dbReference>
<dbReference type="PROSITE" id="PS50227">
    <property type="entry name" value="G_PROTEIN_RECEP_F2_3"/>
    <property type="match status" value="2"/>
</dbReference>
<feature type="domain" description="G-protein coupled receptors family 2 profile 1" evidence="13">
    <location>
        <begin position="248"/>
        <end position="328"/>
    </location>
</feature>
<feature type="transmembrane region" description="Helical" evidence="12">
    <location>
        <begin position="418"/>
        <end position="446"/>
    </location>
</feature>
<evidence type="ECO:0000256" key="5">
    <source>
        <dbReference type="ARBA" id="ARBA00022989"/>
    </source>
</evidence>
<keyword evidence="8" id="KW-0675">Receptor</keyword>
<dbReference type="Gene3D" id="1.20.1070.10">
    <property type="entry name" value="Rhodopsin 7-helix transmembrane proteins"/>
    <property type="match status" value="1"/>
</dbReference>
<evidence type="ECO:0000256" key="9">
    <source>
        <dbReference type="ARBA" id="ARBA00023180"/>
    </source>
</evidence>
<evidence type="ECO:0000256" key="4">
    <source>
        <dbReference type="ARBA" id="ARBA00022692"/>
    </source>
</evidence>
<evidence type="ECO:0000256" key="3">
    <source>
        <dbReference type="ARBA" id="ARBA00022475"/>
    </source>
</evidence>
<dbReference type="GO" id="GO:0007166">
    <property type="term" value="P:cell surface receptor signaling pathway"/>
    <property type="evidence" value="ECO:0007669"/>
    <property type="project" value="InterPro"/>
</dbReference>
<dbReference type="GO" id="GO:0008528">
    <property type="term" value="F:G protein-coupled peptide receptor activity"/>
    <property type="evidence" value="ECO:0007669"/>
    <property type="project" value="TreeGrafter"/>
</dbReference>
<dbReference type="GO" id="GO:0007188">
    <property type="term" value="P:adenylate cyclase-modulating G protein-coupled receptor signaling pathway"/>
    <property type="evidence" value="ECO:0007669"/>
    <property type="project" value="TreeGrafter"/>
</dbReference>
<feature type="domain" description="G-protein coupled receptors family 2 profile 2" evidence="14">
    <location>
        <begin position="340"/>
        <end position="588"/>
    </location>
</feature>
<dbReference type="SUPFAM" id="SSF81321">
    <property type="entry name" value="Family A G protein-coupled receptor-like"/>
    <property type="match status" value="1"/>
</dbReference>
<feature type="transmembrane region" description="Helical" evidence="12">
    <location>
        <begin position="562"/>
        <end position="587"/>
    </location>
</feature>
<dbReference type="InterPro" id="IPR017981">
    <property type="entry name" value="GPCR_2-like_7TM"/>
</dbReference>
<dbReference type="InterPro" id="IPR001879">
    <property type="entry name" value="GPCR_2_extracellular_dom"/>
</dbReference>
<dbReference type="PANTHER" id="PTHR45620:SF32">
    <property type="entry name" value="DIURETIC HORMONE 31 RECEPTOR, ISOFORM C"/>
    <property type="match status" value="1"/>
</dbReference>
<evidence type="ECO:0000256" key="11">
    <source>
        <dbReference type="SAM" id="MobiDB-lite"/>
    </source>
</evidence>